<dbReference type="Pfam" id="PF00379">
    <property type="entry name" value="Chitin_bind_4"/>
    <property type="match status" value="1"/>
</dbReference>
<feature type="signal peptide" evidence="4">
    <location>
        <begin position="1"/>
        <end position="16"/>
    </location>
</feature>
<dbReference type="PRINTS" id="PR00947">
    <property type="entry name" value="CUTICLE"/>
</dbReference>
<dbReference type="Proteomes" id="UP000504606">
    <property type="component" value="Unplaced"/>
</dbReference>
<dbReference type="PANTHER" id="PTHR10380">
    <property type="entry name" value="CUTICLE PROTEIN"/>
    <property type="match status" value="1"/>
</dbReference>
<dbReference type="PROSITE" id="PS51155">
    <property type="entry name" value="CHIT_BIND_RR_2"/>
    <property type="match status" value="1"/>
</dbReference>
<gene>
    <name evidence="6" type="primary">LOC113202878</name>
</gene>
<evidence type="ECO:0000256" key="3">
    <source>
        <dbReference type="SAM" id="MobiDB-lite"/>
    </source>
</evidence>
<evidence type="ECO:0000256" key="2">
    <source>
        <dbReference type="PROSITE-ProRule" id="PRU00497"/>
    </source>
</evidence>
<evidence type="ECO:0000313" key="6">
    <source>
        <dbReference type="RefSeq" id="XP_026273110.1"/>
    </source>
</evidence>
<feature type="region of interest" description="Disordered" evidence="3">
    <location>
        <begin position="173"/>
        <end position="193"/>
    </location>
</feature>
<dbReference type="AlphaFoldDB" id="A0A6J1S1M6"/>
<feature type="chain" id="PRO_5026803863" evidence="4">
    <location>
        <begin position="17"/>
        <end position="193"/>
    </location>
</feature>
<dbReference type="InterPro" id="IPR031311">
    <property type="entry name" value="CHIT_BIND_RR_consensus"/>
</dbReference>
<dbReference type="PANTHER" id="PTHR10380:SF173">
    <property type="entry name" value="CUTICULAR PROTEIN 47EF, ISOFORM C-RELATED"/>
    <property type="match status" value="1"/>
</dbReference>
<organism evidence="5 6">
    <name type="scientific">Frankliniella occidentalis</name>
    <name type="common">Western flower thrips</name>
    <name type="synonym">Euthrips occidentalis</name>
    <dbReference type="NCBI Taxonomy" id="133901"/>
    <lineage>
        <taxon>Eukaryota</taxon>
        <taxon>Metazoa</taxon>
        <taxon>Ecdysozoa</taxon>
        <taxon>Arthropoda</taxon>
        <taxon>Hexapoda</taxon>
        <taxon>Insecta</taxon>
        <taxon>Pterygota</taxon>
        <taxon>Neoptera</taxon>
        <taxon>Paraneoptera</taxon>
        <taxon>Thysanoptera</taxon>
        <taxon>Terebrantia</taxon>
        <taxon>Thripoidea</taxon>
        <taxon>Thripidae</taxon>
        <taxon>Frankliniella</taxon>
    </lineage>
</organism>
<evidence type="ECO:0000313" key="5">
    <source>
        <dbReference type="Proteomes" id="UP000504606"/>
    </source>
</evidence>
<protein>
    <submittedName>
        <fullName evidence="6">Endocuticle structural glycoprotein SgAbd-2-like</fullName>
    </submittedName>
</protein>
<dbReference type="KEGG" id="foc:113202878"/>
<evidence type="ECO:0000256" key="1">
    <source>
        <dbReference type="ARBA" id="ARBA00022460"/>
    </source>
</evidence>
<evidence type="ECO:0000256" key="4">
    <source>
        <dbReference type="SAM" id="SignalP"/>
    </source>
</evidence>
<proteinExistence type="predicted"/>
<keyword evidence="5" id="KW-1185">Reference proteome</keyword>
<dbReference type="InterPro" id="IPR050468">
    <property type="entry name" value="Cuticle_Struct_Prot"/>
</dbReference>
<sequence>MKSIIALFVLVACAAAAPQGQYKPQQYQPQQYQQPKQYQPQQYQQPQPQPQVRQQTYSPAAASQPLVNIALTRSAPEEPIVILRQVQDYSPPGTYSFSYETENAIQAQEQGQLKNEGTQDEANSVQGSYSWTAPDGVTYSVNYIADENGYQAQGAHLPVPPPVPEEIQRAIDYARSQPGFREEDDGQYKHSDQ</sequence>
<feature type="compositionally biased region" description="Low complexity" evidence="3">
    <location>
        <begin position="19"/>
        <end position="46"/>
    </location>
</feature>
<reference evidence="6" key="1">
    <citation type="submission" date="2025-08" db="UniProtKB">
        <authorList>
            <consortium name="RefSeq"/>
        </authorList>
    </citation>
    <scope>IDENTIFICATION</scope>
    <source>
        <tissue evidence="6">Whole organism</tissue>
    </source>
</reference>
<feature type="region of interest" description="Disordered" evidence="3">
    <location>
        <begin position="19"/>
        <end position="60"/>
    </location>
</feature>
<dbReference type="GO" id="GO:0062129">
    <property type="term" value="C:chitin-based extracellular matrix"/>
    <property type="evidence" value="ECO:0007669"/>
    <property type="project" value="TreeGrafter"/>
</dbReference>
<keyword evidence="1 2" id="KW-0193">Cuticle</keyword>
<dbReference type="InterPro" id="IPR000618">
    <property type="entry name" value="Insect_cuticle"/>
</dbReference>
<name>A0A6J1S1M6_FRAOC</name>
<keyword evidence="4" id="KW-0732">Signal</keyword>
<dbReference type="GeneID" id="113202878"/>
<dbReference type="OrthoDB" id="6372059at2759"/>
<dbReference type="PROSITE" id="PS00233">
    <property type="entry name" value="CHIT_BIND_RR_1"/>
    <property type="match status" value="1"/>
</dbReference>
<accession>A0A6J1S1M6</accession>
<dbReference type="GO" id="GO:0008010">
    <property type="term" value="F:structural constituent of chitin-based larval cuticle"/>
    <property type="evidence" value="ECO:0007669"/>
    <property type="project" value="TreeGrafter"/>
</dbReference>
<dbReference type="RefSeq" id="XP_026273110.1">
    <property type="nucleotide sequence ID" value="XM_026417325.1"/>
</dbReference>